<dbReference type="PROSITE" id="PS01031">
    <property type="entry name" value="SHSP"/>
    <property type="match status" value="1"/>
</dbReference>
<dbReference type="CDD" id="cd06464">
    <property type="entry name" value="ACD_sHsps-like"/>
    <property type="match status" value="1"/>
</dbReference>
<comment type="caution">
    <text evidence="4">The sequence shown here is derived from an EMBL/GenBank/DDBJ whole genome shotgun (WGS) entry which is preliminary data.</text>
</comment>
<evidence type="ECO:0000256" key="2">
    <source>
        <dbReference type="RuleBase" id="RU003616"/>
    </source>
</evidence>
<evidence type="ECO:0000256" key="1">
    <source>
        <dbReference type="PROSITE-ProRule" id="PRU00285"/>
    </source>
</evidence>
<dbReference type="Proteomes" id="UP000807825">
    <property type="component" value="Unassembled WGS sequence"/>
</dbReference>
<dbReference type="SUPFAM" id="SSF49764">
    <property type="entry name" value="HSP20-like chaperones"/>
    <property type="match status" value="1"/>
</dbReference>
<dbReference type="PANTHER" id="PTHR11527">
    <property type="entry name" value="HEAT-SHOCK PROTEIN 20 FAMILY MEMBER"/>
    <property type="match status" value="1"/>
</dbReference>
<evidence type="ECO:0000313" key="5">
    <source>
        <dbReference type="Proteomes" id="UP000807825"/>
    </source>
</evidence>
<comment type="similarity">
    <text evidence="1 2">Belongs to the small heat shock protein (HSP20) family.</text>
</comment>
<dbReference type="Pfam" id="PF00011">
    <property type="entry name" value="HSP20"/>
    <property type="match status" value="1"/>
</dbReference>
<dbReference type="InterPro" id="IPR008978">
    <property type="entry name" value="HSP20-like_chaperone"/>
</dbReference>
<organism evidence="4 5">
    <name type="scientific">Desulfomonile tiedjei</name>
    <dbReference type="NCBI Taxonomy" id="2358"/>
    <lineage>
        <taxon>Bacteria</taxon>
        <taxon>Pseudomonadati</taxon>
        <taxon>Thermodesulfobacteriota</taxon>
        <taxon>Desulfomonilia</taxon>
        <taxon>Desulfomonilales</taxon>
        <taxon>Desulfomonilaceae</taxon>
        <taxon>Desulfomonile</taxon>
    </lineage>
</organism>
<accession>A0A9D6V0E6</accession>
<feature type="domain" description="SHSP" evidence="3">
    <location>
        <begin position="21"/>
        <end position="131"/>
    </location>
</feature>
<gene>
    <name evidence="4" type="ORF">HY912_06090</name>
</gene>
<evidence type="ECO:0000259" key="3">
    <source>
        <dbReference type="PROSITE" id="PS01031"/>
    </source>
</evidence>
<sequence length="131" mass="14145">MDIERSAILEQGSADAAEASDAQPFLTPAVDVYETEDRIVMLIDLPGVVPSDVDIDLQHGVLTILAKAKKRQAEGRCLLLEYSPGNYFRSFHVTDGIDGKNTNASLSDGVLTIVFPKSVRRSGCAVPIIND</sequence>
<evidence type="ECO:0000313" key="4">
    <source>
        <dbReference type="EMBL" id="MBI5249047.1"/>
    </source>
</evidence>
<dbReference type="InterPro" id="IPR002068">
    <property type="entry name" value="A-crystallin/Hsp20_dom"/>
</dbReference>
<name>A0A9D6V0E6_9BACT</name>
<dbReference type="InterPro" id="IPR031107">
    <property type="entry name" value="Small_HSP"/>
</dbReference>
<dbReference type="EMBL" id="JACRDE010000175">
    <property type="protein sequence ID" value="MBI5249047.1"/>
    <property type="molecule type" value="Genomic_DNA"/>
</dbReference>
<protein>
    <submittedName>
        <fullName evidence="4">Hsp20/alpha crystallin family protein</fullName>
    </submittedName>
</protein>
<proteinExistence type="inferred from homology"/>
<dbReference type="Gene3D" id="2.60.40.790">
    <property type="match status" value="1"/>
</dbReference>
<reference evidence="4" key="1">
    <citation type="submission" date="2020-07" db="EMBL/GenBank/DDBJ databases">
        <title>Huge and variable diversity of episymbiotic CPR bacteria and DPANN archaea in groundwater ecosystems.</title>
        <authorList>
            <person name="He C.Y."/>
            <person name="Keren R."/>
            <person name="Whittaker M."/>
            <person name="Farag I.F."/>
            <person name="Doudna J."/>
            <person name="Cate J.H.D."/>
            <person name="Banfield J.F."/>
        </authorList>
    </citation>
    <scope>NUCLEOTIDE SEQUENCE</scope>
    <source>
        <strain evidence="4">NC_groundwater_1664_Pr3_B-0.1um_52_9</strain>
    </source>
</reference>
<dbReference type="AlphaFoldDB" id="A0A9D6V0E6"/>